<organism evidence="1 2">
    <name type="scientific">Rhodonia placenta</name>
    <dbReference type="NCBI Taxonomy" id="104341"/>
    <lineage>
        <taxon>Eukaryota</taxon>
        <taxon>Fungi</taxon>
        <taxon>Dikarya</taxon>
        <taxon>Basidiomycota</taxon>
        <taxon>Agaricomycotina</taxon>
        <taxon>Agaricomycetes</taxon>
        <taxon>Polyporales</taxon>
        <taxon>Adustoporiaceae</taxon>
        <taxon>Rhodonia</taxon>
    </lineage>
</organism>
<dbReference type="AlphaFoldDB" id="A0A8H7NZJ9"/>
<reference evidence="1" key="2">
    <citation type="journal article" name="Front. Microbiol.">
        <title>Degradative Capacity of Two Strains of Rhodonia placenta: From Phenotype to Genotype.</title>
        <authorList>
            <person name="Kolle M."/>
            <person name="Horta M.A.C."/>
            <person name="Nowrousian M."/>
            <person name="Ohm R.A."/>
            <person name="Benz J.P."/>
            <person name="Pilgard A."/>
        </authorList>
    </citation>
    <scope>NUCLEOTIDE SEQUENCE</scope>
    <source>
        <strain evidence="1">FPRL280</strain>
    </source>
</reference>
<evidence type="ECO:0000313" key="2">
    <source>
        <dbReference type="Proteomes" id="UP000639403"/>
    </source>
</evidence>
<dbReference type="Proteomes" id="UP000639403">
    <property type="component" value="Unassembled WGS sequence"/>
</dbReference>
<sequence length="158" mass="17844">MMDHTILLSGTTRADGTSEKLSDADIRRCLDCRRKLASVNAVSRSWLFDESPGCSTLCSKPKSCRQELRRLGRKALQAGKISAYGRGVFADLLTGFPVYLCKACRKMIEEKDVERRRGVWAELADLMEVIDPEQPSLDSKTLHDYRSVQPRKCSCHFT</sequence>
<protein>
    <submittedName>
        <fullName evidence="1">Uncharacterized protein</fullName>
    </submittedName>
</protein>
<accession>A0A8H7NZJ9</accession>
<reference evidence="1" key="1">
    <citation type="submission" date="2020-11" db="EMBL/GenBank/DDBJ databases">
        <authorList>
            <person name="Koelle M."/>
            <person name="Horta M.A.C."/>
            <person name="Nowrousian M."/>
            <person name="Ohm R.A."/>
            <person name="Benz P."/>
            <person name="Pilgard A."/>
        </authorList>
    </citation>
    <scope>NUCLEOTIDE SEQUENCE</scope>
    <source>
        <strain evidence="1">FPRL280</strain>
    </source>
</reference>
<dbReference type="EMBL" id="JADOXO010000159">
    <property type="protein sequence ID" value="KAF9811050.1"/>
    <property type="molecule type" value="Genomic_DNA"/>
</dbReference>
<comment type="caution">
    <text evidence="1">The sequence shown here is derived from an EMBL/GenBank/DDBJ whole genome shotgun (WGS) entry which is preliminary data.</text>
</comment>
<name>A0A8H7NZJ9_9APHY</name>
<gene>
    <name evidence="1" type="ORF">IEO21_06679</name>
</gene>
<proteinExistence type="predicted"/>
<evidence type="ECO:0000313" key="1">
    <source>
        <dbReference type="EMBL" id="KAF9811050.1"/>
    </source>
</evidence>